<dbReference type="RefSeq" id="WP_162356337.1">
    <property type="nucleotide sequence ID" value="NZ_CP048209.1"/>
</dbReference>
<dbReference type="PANTHER" id="PTHR43333:SF1">
    <property type="entry name" value="D-ISOMER SPECIFIC 2-HYDROXYACID DEHYDROGENASE NAD-BINDING DOMAIN-CONTAINING PROTEIN"/>
    <property type="match status" value="1"/>
</dbReference>
<organism evidence="7 8">
    <name type="scientific">Paenibacillus lycopersici</name>
    <dbReference type="NCBI Taxonomy" id="2704462"/>
    <lineage>
        <taxon>Bacteria</taxon>
        <taxon>Bacillati</taxon>
        <taxon>Bacillota</taxon>
        <taxon>Bacilli</taxon>
        <taxon>Bacillales</taxon>
        <taxon>Paenibacillaceae</taxon>
        <taxon>Paenibacillus</taxon>
    </lineage>
</organism>
<accession>A0A6C0G150</accession>
<evidence type="ECO:0000313" key="8">
    <source>
        <dbReference type="Proteomes" id="UP000476064"/>
    </source>
</evidence>
<keyword evidence="3" id="KW-0520">NAD</keyword>
<evidence type="ECO:0000256" key="4">
    <source>
        <dbReference type="RuleBase" id="RU003719"/>
    </source>
</evidence>
<feature type="domain" description="D-isomer specific 2-hydroxyacid dehydrogenase NAD-binding" evidence="6">
    <location>
        <begin position="107"/>
        <end position="280"/>
    </location>
</feature>
<dbReference type="GO" id="GO:0016616">
    <property type="term" value="F:oxidoreductase activity, acting on the CH-OH group of donors, NAD or NADP as acceptor"/>
    <property type="evidence" value="ECO:0007669"/>
    <property type="project" value="InterPro"/>
</dbReference>
<dbReference type="Pfam" id="PF02826">
    <property type="entry name" value="2-Hacid_dh_C"/>
    <property type="match status" value="1"/>
</dbReference>
<dbReference type="SUPFAM" id="SSF51735">
    <property type="entry name" value="NAD(P)-binding Rossmann-fold domains"/>
    <property type="match status" value="1"/>
</dbReference>
<comment type="similarity">
    <text evidence="1 4">Belongs to the D-isomer specific 2-hydroxyacid dehydrogenase family.</text>
</comment>
<dbReference type="KEGG" id="plyc:GXP70_10090"/>
<dbReference type="InterPro" id="IPR006139">
    <property type="entry name" value="D-isomer_2_OHA_DH_cat_dom"/>
</dbReference>
<dbReference type="AlphaFoldDB" id="A0A6C0G150"/>
<proteinExistence type="inferred from homology"/>
<evidence type="ECO:0000256" key="1">
    <source>
        <dbReference type="ARBA" id="ARBA00005854"/>
    </source>
</evidence>
<sequence>MRTIVSVEAFRPEQIAALRTALPELAFIDASALDTETARAHLKTAEVIIGWNRDVKKTLFEADIALKWLQTINAGVDSIPLERLSAQGAVLTNASGVHPYQISESVFAMLLSLTRGVHRAIRNQSAGKWQPSPMLGEAHGRTIAIVGAGAIGGEIAVLAKAFRMRVLGIRRSGADAENVDEMAGLDKLNEILARSDYVVNCLPLTSETRLLFGKAQFEAMKPTAFYINIGRGATTDTAALIGALRSGGIAGAGLDVFEQEPLPENHPLWELDNVVLTPHEAGNTEHYMDRAMEIVLDNLAHYRAHGVPGRNLVDLNAQY</sequence>
<keyword evidence="8" id="KW-1185">Reference proteome</keyword>
<evidence type="ECO:0000256" key="2">
    <source>
        <dbReference type="ARBA" id="ARBA00023002"/>
    </source>
</evidence>
<reference evidence="7 8" key="1">
    <citation type="submission" date="2020-01" db="EMBL/GenBank/DDBJ databases">
        <title>Paenibacillus sp. nov., isolated from tomato rhizosphere.</title>
        <authorList>
            <person name="Weon H.-Y."/>
            <person name="Lee S.A."/>
        </authorList>
    </citation>
    <scope>NUCLEOTIDE SEQUENCE [LARGE SCALE GENOMIC DNA]</scope>
    <source>
        <strain evidence="7 8">12200R-189</strain>
    </source>
</reference>
<dbReference type="Pfam" id="PF00389">
    <property type="entry name" value="2-Hacid_dh"/>
    <property type="match status" value="1"/>
</dbReference>
<evidence type="ECO:0000259" key="5">
    <source>
        <dbReference type="Pfam" id="PF00389"/>
    </source>
</evidence>
<dbReference type="InterPro" id="IPR006140">
    <property type="entry name" value="D-isomer_DH_NAD-bd"/>
</dbReference>
<dbReference type="CDD" id="cd05300">
    <property type="entry name" value="2-Hacid_dh_1"/>
    <property type="match status" value="1"/>
</dbReference>
<dbReference type="GO" id="GO:0051287">
    <property type="term" value="F:NAD binding"/>
    <property type="evidence" value="ECO:0007669"/>
    <property type="project" value="InterPro"/>
</dbReference>
<dbReference type="EMBL" id="CP048209">
    <property type="protein sequence ID" value="QHT60260.1"/>
    <property type="molecule type" value="Genomic_DNA"/>
</dbReference>
<dbReference type="InterPro" id="IPR036291">
    <property type="entry name" value="NAD(P)-bd_dom_sf"/>
</dbReference>
<evidence type="ECO:0000313" key="7">
    <source>
        <dbReference type="EMBL" id="QHT60260.1"/>
    </source>
</evidence>
<dbReference type="Gene3D" id="3.40.50.720">
    <property type="entry name" value="NAD(P)-binding Rossmann-like Domain"/>
    <property type="match status" value="2"/>
</dbReference>
<feature type="domain" description="D-isomer specific 2-hydroxyacid dehydrogenase catalytic" evidence="5">
    <location>
        <begin position="7"/>
        <end position="306"/>
    </location>
</feature>
<name>A0A6C0G150_9BACL</name>
<protein>
    <submittedName>
        <fullName evidence="7">D-2-hydroxyacid dehydrogenase</fullName>
    </submittedName>
</protein>
<dbReference type="Proteomes" id="UP000476064">
    <property type="component" value="Chromosome"/>
</dbReference>
<gene>
    <name evidence="7" type="ORF">GXP70_10090</name>
</gene>
<dbReference type="SUPFAM" id="SSF52283">
    <property type="entry name" value="Formate/glycerate dehydrogenase catalytic domain-like"/>
    <property type="match status" value="1"/>
</dbReference>
<evidence type="ECO:0000256" key="3">
    <source>
        <dbReference type="ARBA" id="ARBA00023027"/>
    </source>
</evidence>
<keyword evidence="2 4" id="KW-0560">Oxidoreductase</keyword>
<dbReference type="PANTHER" id="PTHR43333">
    <property type="entry name" value="2-HACID_DH_C DOMAIN-CONTAINING PROTEIN"/>
    <property type="match status" value="1"/>
</dbReference>
<evidence type="ECO:0000259" key="6">
    <source>
        <dbReference type="Pfam" id="PF02826"/>
    </source>
</evidence>